<sequence length="58" mass="6005">MGTVPKRVGGAVPVRPARTLRLTVLHNHLGSYHLGASRSALAPVRARRADPSAGPTGP</sequence>
<evidence type="ECO:0000313" key="2">
    <source>
        <dbReference type="EMBL" id="GLL15025.1"/>
    </source>
</evidence>
<accession>A0A9W6NYY9</accession>
<comment type="caution">
    <text evidence="2">The sequence shown here is derived from an EMBL/GenBank/DDBJ whole genome shotgun (WGS) entry which is preliminary data.</text>
</comment>
<proteinExistence type="predicted"/>
<dbReference type="Proteomes" id="UP001143463">
    <property type="component" value="Unassembled WGS sequence"/>
</dbReference>
<evidence type="ECO:0000256" key="1">
    <source>
        <dbReference type="SAM" id="MobiDB-lite"/>
    </source>
</evidence>
<name>A0A9W6NYY9_9PSEU</name>
<reference evidence="2" key="2">
    <citation type="submission" date="2023-01" db="EMBL/GenBank/DDBJ databases">
        <authorList>
            <person name="Sun Q."/>
            <person name="Evtushenko L."/>
        </authorList>
    </citation>
    <scope>NUCLEOTIDE SEQUENCE</scope>
    <source>
        <strain evidence="2">VKM Ac-1069</strain>
    </source>
</reference>
<gene>
    <name evidence="2" type="ORF">GCM10017577_61740</name>
</gene>
<keyword evidence="3" id="KW-1185">Reference proteome</keyword>
<reference evidence="2" key="1">
    <citation type="journal article" date="2014" name="Int. J. Syst. Evol. Microbiol.">
        <title>Complete genome sequence of Corynebacterium casei LMG S-19264T (=DSM 44701T), isolated from a smear-ripened cheese.</title>
        <authorList>
            <consortium name="US DOE Joint Genome Institute (JGI-PGF)"/>
            <person name="Walter F."/>
            <person name="Albersmeier A."/>
            <person name="Kalinowski J."/>
            <person name="Ruckert C."/>
        </authorList>
    </citation>
    <scope>NUCLEOTIDE SEQUENCE</scope>
    <source>
        <strain evidence="2">VKM Ac-1069</strain>
    </source>
</reference>
<protein>
    <submittedName>
        <fullName evidence="2">Uncharacterized protein</fullName>
    </submittedName>
</protein>
<dbReference type="EMBL" id="BSFQ01000040">
    <property type="protein sequence ID" value="GLL15025.1"/>
    <property type="molecule type" value="Genomic_DNA"/>
</dbReference>
<evidence type="ECO:0000313" key="3">
    <source>
        <dbReference type="Proteomes" id="UP001143463"/>
    </source>
</evidence>
<dbReference type="AlphaFoldDB" id="A0A9W6NYY9"/>
<organism evidence="2 3">
    <name type="scientific">Pseudonocardia halophobica</name>
    <dbReference type="NCBI Taxonomy" id="29401"/>
    <lineage>
        <taxon>Bacteria</taxon>
        <taxon>Bacillati</taxon>
        <taxon>Actinomycetota</taxon>
        <taxon>Actinomycetes</taxon>
        <taxon>Pseudonocardiales</taxon>
        <taxon>Pseudonocardiaceae</taxon>
        <taxon>Pseudonocardia</taxon>
    </lineage>
</organism>
<feature type="region of interest" description="Disordered" evidence="1">
    <location>
        <begin position="35"/>
        <end position="58"/>
    </location>
</feature>